<dbReference type="GO" id="GO:0002161">
    <property type="term" value="F:aminoacyl-tRNA deacylase activity"/>
    <property type="evidence" value="ECO:0007669"/>
    <property type="project" value="InterPro"/>
</dbReference>
<protein>
    <recommendedName>
        <fullName evidence="4">Cys-tRNA(Pro)/Cys-tRNA(Cys) deacylase</fullName>
        <ecNumber evidence="4">4.2.-.-</ecNumber>
    </recommendedName>
</protein>
<dbReference type="InterPro" id="IPR004369">
    <property type="entry name" value="Prolyl-tRNA_editing_YbaK/EbsC"/>
</dbReference>
<evidence type="ECO:0000313" key="6">
    <source>
        <dbReference type="EMBL" id="PSR28109.1"/>
    </source>
</evidence>
<comment type="caution">
    <text evidence="6">The sequence shown here is derived from an EMBL/GenBank/DDBJ whole genome shotgun (WGS) entry which is preliminary data.</text>
</comment>
<evidence type="ECO:0000259" key="5">
    <source>
        <dbReference type="Pfam" id="PF04073"/>
    </source>
</evidence>
<accession>A0A2T2X0U5</accession>
<name>A0A2T2X0U5_9FIRM</name>
<dbReference type="GO" id="GO:0016829">
    <property type="term" value="F:lyase activity"/>
    <property type="evidence" value="ECO:0007669"/>
    <property type="project" value="UniProtKB-KW"/>
</dbReference>
<organism evidence="6 7">
    <name type="scientific">Sulfobacillus benefaciens</name>
    <dbReference type="NCBI Taxonomy" id="453960"/>
    <lineage>
        <taxon>Bacteria</taxon>
        <taxon>Bacillati</taxon>
        <taxon>Bacillota</taxon>
        <taxon>Clostridia</taxon>
        <taxon>Eubacteriales</taxon>
        <taxon>Clostridiales Family XVII. Incertae Sedis</taxon>
        <taxon>Sulfobacillus</taxon>
    </lineage>
</organism>
<dbReference type="GO" id="GO:0006412">
    <property type="term" value="P:translation"/>
    <property type="evidence" value="ECO:0007669"/>
    <property type="project" value="UniProtKB-KW"/>
</dbReference>
<dbReference type="Proteomes" id="UP000242972">
    <property type="component" value="Unassembled WGS sequence"/>
</dbReference>
<evidence type="ECO:0000256" key="2">
    <source>
        <dbReference type="ARBA" id="ARBA00022917"/>
    </source>
</evidence>
<keyword evidence="3 4" id="KW-0456">Lyase</keyword>
<dbReference type="EC" id="4.2.-.-" evidence="4"/>
<dbReference type="AlphaFoldDB" id="A0A2T2X0U5"/>
<dbReference type="PIRSF" id="PIRSF006181">
    <property type="entry name" value="EbsC_YbaK"/>
    <property type="match status" value="1"/>
</dbReference>
<proteinExistence type="inferred from homology"/>
<evidence type="ECO:0000313" key="7">
    <source>
        <dbReference type="Proteomes" id="UP000242972"/>
    </source>
</evidence>
<dbReference type="PANTHER" id="PTHR30411">
    <property type="entry name" value="CYTOPLASMIC PROTEIN"/>
    <property type="match status" value="1"/>
</dbReference>
<dbReference type="PANTHER" id="PTHR30411:SF0">
    <property type="entry name" value="CYS-TRNA(PRO)_CYS-TRNA(CYS) DEACYLASE YBAK"/>
    <property type="match status" value="1"/>
</dbReference>
<dbReference type="EMBL" id="PXYW01000100">
    <property type="protein sequence ID" value="PSR28109.1"/>
    <property type="molecule type" value="Genomic_DNA"/>
</dbReference>
<dbReference type="Pfam" id="PF04073">
    <property type="entry name" value="tRNA_edit"/>
    <property type="match status" value="1"/>
</dbReference>
<dbReference type="Gene3D" id="3.90.960.10">
    <property type="entry name" value="YbaK/aminoacyl-tRNA synthetase-associated domain"/>
    <property type="match status" value="1"/>
</dbReference>
<comment type="similarity">
    <text evidence="1 4">Belongs to the prolyl-tRNA editing family. YbaK/EbsC subfamily.</text>
</comment>
<gene>
    <name evidence="6" type="ORF">C7B46_19120</name>
</gene>
<sequence length="152" mass="17069">MKSRALVWLDRHGVPYQVLEYDEVEKTAQEVAVKCKVPLDRVFKTLLIHGDNGFALVLIPGTQQLSEKKCALAMSCRDVEMADPEDIHRITGYLRGSVSPIDPRRPVPIFCHQSIMDHDYAGVSAGQRGFELWMKSTDLVRATNATILDCAR</sequence>
<evidence type="ECO:0000256" key="1">
    <source>
        <dbReference type="ARBA" id="ARBA00009798"/>
    </source>
</evidence>
<dbReference type="SUPFAM" id="SSF55826">
    <property type="entry name" value="YbaK/ProRS associated domain"/>
    <property type="match status" value="1"/>
</dbReference>
<evidence type="ECO:0000256" key="3">
    <source>
        <dbReference type="ARBA" id="ARBA00023239"/>
    </source>
</evidence>
<evidence type="ECO:0000256" key="4">
    <source>
        <dbReference type="PIRNR" id="PIRNR006181"/>
    </source>
</evidence>
<dbReference type="InterPro" id="IPR007214">
    <property type="entry name" value="YbaK/aa-tRNA-synth-assoc-dom"/>
</dbReference>
<keyword evidence="2 4" id="KW-0648">Protein biosynthesis</keyword>
<feature type="domain" description="YbaK/aminoacyl-tRNA synthetase-associated" evidence="5">
    <location>
        <begin position="25"/>
        <end position="141"/>
    </location>
</feature>
<dbReference type="InterPro" id="IPR036754">
    <property type="entry name" value="YbaK/aa-tRNA-synt-asso_dom_sf"/>
</dbReference>
<reference evidence="6 7" key="1">
    <citation type="journal article" date="2014" name="BMC Genomics">
        <title>Comparison of environmental and isolate Sulfobacillus genomes reveals diverse carbon, sulfur, nitrogen, and hydrogen metabolisms.</title>
        <authorList>
            <person name="Justice N.B."/>
            <person name="Norman A."/>
            <person name="Brown C.T."/>
            <person name="Singh A."/>
            <person name="Thomas B.C."/>
            <person name="Banfield J.F."/>
        </authorList>
    </citation>
    <scope>NUCLEOTIDE SEQUENCE [LARGE SCALE GENOMIC DNA]</scope>
    <source>
        <strain evidence="6">AMDSBA4</strain>
    </source>
</reference>